<evidence type="ECO:0000313" key="3">
    <source>
        <dbReference type="EMBL" id="GAA0604790.1"/>
    </source>
</evidence>
<evidence type="ECO:0000313" key="4">
    <source>
        <dbReference type="Proteomes" id="UP001500866"/>
    </source>
</evidence>
<proteinExistence type="predicted"/>
<accession>A0ABN1G6D3</accession>
<dbReference type="InterPro" id="IPR028098">
    <property type="entry name" value="Glyco_trans_4-like_N"/>
</dbReference>
<dbReference type="Pfam" id="PF13439">
    <property type="entry name" value="Glyco_transf_4"/>
    <property type="match status" value="1"/>
</dbReference>
<comment type="caution">
    <text evidence="3">The sequence shown here is derived from an EMBL/GenBank/DDBJ whole genome shotgun (WGS) entry which is preliminary data.</text>
</comment>
<feature type="domain" description="Glycosyl transferase family 1" evidence="1">
    <location>
        <begin position="192"/>
        <end position="347"/>
    </location>
</feature>
<reference evidence="3 4" key="1">
    <citation type="journal article" date="2019" name="Int. J. Syst. Evol. Microbiol.">
        <title>The Global Catalogue of Microorganisms (GCM) 10K type strain sequencing project: providing services to taxonomists for standard genome sequencing and annotation.</title>
        <authorList>
            <consortium name="The Broad Institute Genomics Platform"/>
            <consortium name="The Broad Institute Genome Sequencing Center for Infectious Disease"/>
            <person name="Wu L."/>
            <person name="Ma J."/>
        </authorList>
    </citation>
    <scope>NUCLEOTIDE SEQUENCE [LARGE SCALE GENOMIC DNA]</scope>
    <source>
        <strain evidence="3 4">JCM 15395</strain>
    </source>
</reference>
<keyword evidence="4" id="KW-1185">Reference proteome</keyword>
<feature type="domain" description="Glycosyltransferase subfamily 4-like N-terminal" evidence="2">
    <location>
        <begin position="63"/>
        <end position="186"/>
    </location>
</feature>
<name>A0ABN1G6D3_9BACI</name>
<dbReference type="RefSeq" id="WP_343813096.1">
    <property type="nucleotide sequence ID" value="NZ_BAAADS010000016.1"/>
</dbReference>
<sequence length="392" mass="43830">MKILHLNAGNETGGGMHHILGLLNEFNVMSRTETGNPDALSPFKSGEFTLGVLEKGELLERAQRAGINTVHFANRIKMSIPLLQKMKNYIKREQIDIIHTHGPRANVYANLLKKMTPFTWVATVHSDPFHDFMGKGTYGNFLSRVNVHVLKNSDQIIAISEAFRTNLIQAGFRDKRIVTALNGIDFNKNLPRPASRQDYGFSKDDFIIVMVARLEPIKGHDIALKAFSELAAKHPECQLVLLGEGSQLTRLKLLANDLNISKNVHFFGHQQQVDTFYQIADITMLTSFSESFPLVLLESARANTPVIATDVGGVGQLIQGKKHGWKVPPGDPQQLHRAMLDALLLKKKGMLQLIGEELFTHASGKFSVQSFAEEIYNVYLNVDNYRFRASGK</sequence>
<dbReference type="EMBL" id="BAAADS010000016">
    <property type="protein sequence ID" value="GAA0604790.1"/>
    <property type="molecule type" value="Genomic_DNA"/>
</dbReference>
<organism evidence="3 4">
    <name type="scientific">Virgibacillus siamensis</name>
    <dbReference type="NCBI Taxonomy" id="480071"/>
    <lineage>
        <taxon>Bacteria</taxon>
        <taxon>Bacillati</taxon>
        <taxon>Bacillota</taxon>
        <taxon>Bacilli</taxon>
        <taxon>Bacillales</taxon>
        <taxon>Bacillaceae</taxon>
        <taxon>Virgibacillus</taxon>
    </lineage>
</organism>
<dbReference type="Gene3D" id="3.40.50.2000">
    <property type="entry name" value="Glycogen Phosphorylase B"/>
    <property type="match status" value="2"/>
</dbReference>
<evidence type="ECO:0000259" key="1">
    <source>
        <dbReference type="Pfam" id="PF00534"/>
    </source>
</evidence>
<dbReference type="SUPFAM" id="SSF53756">
    <property type="entry name" value="UDP-Glycosyltransferase/glycogen phosphorylase"/>
    <property type="match status" value="1"/>
</dbReference>
<protein>
    <submittedName>
        <fullName evidence="3">Glycosyltransferase family 4 protein</fullName>
    </submittedName>
</protein>
<gene>
    <name evidence="3" type="ORF">GCM10009001_22530</name>
</gene>
<dbReference type="Pfam" id="PF00534">
    <property type="entry name" value="Glycos_transf_1"/>
    <property type="match status" value="1"/>
</dbReference>
<dbReference type="Proteomes" id="UP001500866">
    <property type="component" value="Unassembled WGS sequence"/>
</dbReference>
<evidence type="ECO:0000259" key="2">
    <source>
        <dbReference type="Pfam" id="PF13439"/>
    </source>
</evidence>
<dbReference type="CDD" id="cd03801">
    <property type="entry name" value="GT4_PimA-like"/>
    <property type="match status" value="1"/>
</dbReference>
<dbReference type="PANTHER" id="PTHR12526">
    <property type="entry name" value="GLYCOSYLTRANSFERASE"/>
    <property type="match status" value="1"/>
</dbReference>
<dbReference type="InterPro" id="IPR001296">
    <property type="entry name" value="Glyco_trans_1"/>
</dbReference>
<dbReference type="PANTHER" id="PTHR12526:SF638">
    <property type="entry name" value="SPORE COAT PROTEIN SA"/>
    <property type="match status" value="1"/>
</dbReference>